<dbReference type="Pfam" id="PF00082">
    <property type="entry name" value="Peptidase_S8"/>
    <property type="match status" value="1"/>
</dbReference>
<comment type="similarity">
    <text evidence="1 5 6">Belongs to the peptidase S8 family.</text>
</comment>
<feature type="compositionally biased region" description="Low complexity" evidence="7">
    <location>
        <begin position="33"/>
        <end position="43"/>
    </location>
</feature>
<dbReference type="InterPro" id="IPR034176">
    <property type="entry name" value="Peptidases_S8_13"/>
</dbReference>
<dbReference type="InterPro" id="IPR036852">
    <property type="entry name" value="Peptidase_S8/S53_dom_sf"/>
</dbReference>
<dbReference type="InterPro" id="IPR035986">
    <property type="entry name" value="PKD_dom_sf"/>
</dbReference>
<dbReference type="PROSITE" id="PS00137">
    <property type="entry name" value="SUBTILASE_HIS"/>
    <property type="match status" value="1"/>
</dbReference>
<comment type="caution">
    <text evidence="10">The sequence shown here is derived from an EMBL/GenBank/DDBJ whole genome shotgun (WGS) entry which is preliminary data.</text>
</comment>
<dbReference type="Gene3D" id="3.40.50.200">
    <property type="entry name" value="Peptidase S8/S53 domain"/>
    <property type="match status" value="1"/>
</dbReference>
<dbReference type="SUPFAM" id="SSF52743">
    <property type="entry name" value="Subtilisin-like"/>
    <property type="match status" value="1"/>
</dbReference>
<evidence type="ECO:0000256" key="6">
    <source>
        <dbReference type="RuleBase" id="RU003355"/>
    </source>
</evidence>
<feature type="region of interest" description="Disordered" evidence="7">
    <location>
        <begin position="24"/>
        <end position="52"/>
    </location>
</feature>
<dbReference type="PROSITE" id="PS51257">
    <property type="entry name" value="PROKAR_LIPOPROTEIN"/>
    <property type="match status" value="1"/>
</dbReference>
<dbReference type="PIRSF" id="PIRSF037893">
    <property type="entry name" value="Subtilisin_rel_Maqu_2796"/>
    <property type="match status" value="1"/>
</dbReference>
<keyword evidence="11" id="KW-1185">Reference proteome</keyword>
<dbReference type="CDD" id="cd00146">
    <property type="entry name" value="PKD"/>
    <property type="match status" value="1"/>
</dbReference>
<dbReference type="Pfam" id="PF18911">
    <property type="entry name" value="PKD_4"/>
    <property type="match status" value="1"/>
</dbReference>
<organism evidence="10 11">
    <name type="scientific">Litoribacillus peritrichatus</name>
    <dbReference type="NCBI Taxonomy" id="718191"/>
    <lineage>
        <taxon>Bacteria</taxon>
        <taxon>Pseudomonadati</taxon>
        <taxon>Pseudomonadota</taxon>
        <taxon>Gammaproteobacteria</taxon>
        <taxon>Oceanospirillales</taxon>
        <taxon>Oceanospirillaceae</taxon>
        <taxon>Litoribacillus</taxon>
    </lineage>
</organism>
<protein>
    <recommendedName>
        <fullName evidence="9">PKD domain-containing protein</fullName>
    </recommendedName>
</protein>
<keyword evidence="2 5" id="KW-0645">Protease</keyword>
<evidence type="ECO:0000256" key="4">
    <source>
        <dbReference type="ARBA" id="ARBA00022825"/>
    </source>
</evidence>
<dbReference type="InterPro" id="IPR013783">
    <property type="entry name" value="Ig-like_fold"/>
</dbReference>
<dbReference type="PANTHER" id="PTHR43806:SF11">
    <property type="entry name" value="CEREVISIN-RELATED"/>
    <property type="match status" value="1"/>
</dbReference>
<gene>
    <name evidence="10" type="ORF">GCM10022277_27610</name>
</gene>
<evidence type="ECO:0000259" key="9">
    <source>
        <dbReference type="PROSITE" id="PS50093"/>
    </source>
</evidence>
<dbReference type="CDD" id="cd07496">
    <property type="entry name" value="Peptidases_S8_13"/>
    <property type="match status" value="1"/>
</dbReference>
<evidence type="ECO:0000313" key="11">
    <source>
        <dbReference type="Proteomes" id="UP001501565"/>
    </source>
</evidence>
<evidence type="ECO:0000313" key="10">
    <source>
        <dbReference type="EMBL" id="GAA3929534.1"/>
    </source>
</evidence>
<evidence type="ECO:0000256" key="2">
    <source>
        <dbReference type="ARBA" id="ARBA00022670"/>
    </source>
</evidence>
<dbReference type="RefSeq" id="WP_344799135.1">
    <property type="nucleotide sequence ID" value="NZ_BAABBN010000007.1"/>
</dbReference>
<feature type="active site" description="Charge relay system" evidence="5">
    <location>
        <position position="453"/>
    </location>
</feature>
<dbReference type="PROSITE" id="PS50093">
    <property type="entry name" value="PKD"/>
    <property type="match status" value="1"/>
</dbReference>
<dbReference type="InterPro" id="IPR015500">
    <property type="entry name" value="Peptidase_S8_subtilisin-rel"/>
</dbReference>
<dbReference type="PROSITE" id="PS00136">
    <property type="entry name" value="SUBTILASE_ASP"/>
    <property type="match status" value="1"/>
</dbReference>
<dbReference type="InterPro" id="IPR017309">
    <property type="entry name" value="Pept_S8A_subtilisin_proteobac"/>
</dbReference>
<feature type="compositionally biased region" description="Polar residues" evidence="7">
    <location>
        <begin position="919"/>
        <end position="937"/>
    </location>
</feature>
<dbReference type="InterPro" id="IPR050131">
    <property type="entry name" value="Peptidase_S8_subtilisin-like"/>
</dbReference>
<evidence type="ECO:0000256" key="3">
    <source>
        <dbReference type="ARBA" id="ARBA00022801"/>
    </source>
</evidence>
<feature type="region of interest" description="Disordered" evidence="7">
    <location>
        <begin position="908"/>
        <end position="937"/>
    </location>
</feature>
<keyword evidence="8" id="KW-0732">Signal</keyword>
<feature type="compositionally biased region" description="Acidic residues" evidence="7">
    <location>
        <begin position="429"/>
        <end position="439"/>
    </location>
</feature>
<accession>A0ABP7MV90</accession>
<evidence type="ECO:0000256" key="8">
    <source>
        <dbReference type="SAM" id="SignalP"/>
    </source>
</evidence>
<dbReference type="SMART" id="SM00089">
    <property type="entry name" value="PKD"/>
    <property type="match status" value="1"/>
</dbReference>
<feature type="chain" id="PRO_5046454960" description="PKD domain-containing protein" evidence="8">
    <location>
        <begin position="23"/>
        <end position="937"/>
    </location>
</feature>
<feature type="region of interest" description="Disordered" evidence="7">
    <location>
        <begin position="429"/>
        <end position="455"/>
    </location>
</feature>
<evidence type="ECO:0000256" key="5">
    <source>
        <dbReference type="PROSITE-ProRule" id="PRU01240"/>
    </source>
</evidence>
<reference evidence="11" key="1">
    <citation type="journal article" date="2019" name="Int. J. Syst. Evol. Microbiol.">
        <title>The Global Catalogue of Microorganisms (GCM) 10K type strain sequencing project: providing services to taxonomists for standard genome sequencing and annotation.</title>
        <authorList>
            <consortium name="The Broad Institute Genomics Platform"/>
            <consortium name="The Broad Institute Genome Sequencing Center for Infectious Disease"/>
            <person name="Wu L."/>
            <person name="Ma J."/>
        </authorList>
    </citation>
    <scope>NUCLEOTIDE SEQUENCE [LARGE SCALE GENOMIC DNA]</scope>
    <source>
        <strain evidence="11">JCM 17551</strain>
    </source>
</reference>
<proteinExistence type="inferred from homology"/>
<dbReference type="PANTHER" id="PTHR43806">
    <property type="entry name" value="PEPTIDASE S8"/>
    <property type="match status" value="1"/>
</dbReference>
<keyword evidence="4 5" id="KW-0720">Serine protease</keyword>
<evidence type="ECO:0000256" key="7">
    <source>
        <dbReference type="SAM" id="MobiDB-lite"/>
    </source>
</evidence>
<feature type="active site" description="Charge relay system" evidence="5">
    <location>
        <position position="400"/>
    </location>
</feature>
<feature type="active site" description="Charge relay system" evidence="5">
    <location>
        <position position="637"/>
    </location>
</feature>
<dbReference type="EMBL" id="BAABBN010000007">
    <property type="protein sequence ID" value="GAA3929534.1"/>
    <property type="molecule type" value="Genomic_DNA"/>
</dbReference>
<dbReference type="SUPFAM" id="SSF49299">
    <property type="entry name" value="PKD domain"/>
    <property type="match status" value="1"/>
</dbReference>
<dbReference type="PROSITE" id="PS00138">
    <property type="entry name" value="SUBTILASE_SER"/>
    <property type="match status" value="1"/>
</dbReference>
<dbReference type="InterPro" id="IPR022398">
    <property type="entry name" value="Peptidase_S8_His-AS"/>
</dbReference>
<dbReference type="Proteomes" id="UP001501565">
    <property type="component" value="Unassembled WGS sequence"/>
</dbReference>
<name>A0ABP7MV90_9GAMM</name>
<dbReference type="InterPro" id="IPR000209">
    <property type="entry name" value="Peptidase_S8/S53_dom"/>
</dbReference>
<dbReference type="PROSITE" id="PS51892">
    <property type="entry name" value="SUBTILASE"/>
    <property type="match status" value="1"/>
</dbReference>
<dbReference type="PRINTS" id="PR00723">
    <property type="entry name" value="SUBTILISIN"/>
</dbReference>
<evidence type="ECO:0000256" key="1">
    <source>
        <dbReference type="ARBA" id="ARBA00011073"/>
    </source>
</evidence>
<keyword evidence="3 5" id="KW-0378">Hydrolase</keyword>
<sequence>MLIHFFKIIGLFLLSTTLISCGGGGGGSGGGSDENSNNNNNNNPPTASFTVSSTTGEIPFTVNVDGSASTNASAYSWNFGNGSISTGVTSSHTYTSIGDYTITLTVTGSDGSTHNLSRDVSALGHTISGTITAPDTSVADSDTADINVSVPNGTFDQAQLLPNPATVGGYANSSNDTSDMYRAQLLNNQTISLTIANYQNANPTPNLDLYLYDENQNPVDSAVNATATDTLTINQDGVYFIEVRAEANAAIYSLNIGNAGANASSSNASVSSDFVIGEAIFVPKAAVSVNSASQSPNIGKLTMPASLNTASVKANTNTKPTLDAGKWAEAEQQKLDTLKWIAELNTSGEYQLVEPNYIRTKLFTPNDQHFSLQWHYQSIQLEEALDIETGDSNVIVAVVDTGVLLNHPDLQNQVISGYDFISDADAALDGDGIDNNPDDPGDKSNNDGSSSFHGSHVAGTVAATTNNSIGGAGVAGGVRLMPMRVLGENGLGTNYDIMQSLRYAAGLSNDSGTTPAQRADIINLSLGSPSSSQAEQDLFNQLEALGIIVIAAAGNSNTPSPEYPASYDNVISVSATNISNQRASYSNFGNTLDVAAPGGAISTDTNNDGFPDGVLSTAGDDSSGNIEFNYSFFEGTSMAAPHVAGVAALMKSANANIDADQFVALLQAGDLTDDIGTPGFDNQFGYGLINARKAVIAAGGANNAPASVVLSSNTINFGSFNTSSAITVSDSSEQTLTINSITSTESWASATANNVDGNNFGSYTINIDRTGLSDGNYSADITFDAGTTSSILNIQMQVATNPITADAGYIYILVIDPADPDNKVTVAFTGAASSNGQYTYEIQGIPSGDYQIVAGTDMNNDNLICDSGESCGAYPTLSQTSIISVNESHSGIDFTVSFDSQLTANNNSTTDPEFEGFQKTPNQKSSTVQAISPQLSQ</sequence>
<dbReference type="Gene3D" id="2.60.120.380">
    <property type="match status" value="1"/>
</dbReference>
<feature type="domain" description="PKD" evidence="9">
    <location>
        <begin position="45"/>
        <end position="120"/>
    </location>
</feature>
<dbReference type="InterPro" id="IPR000601">
    <property type="entry name" value="PKD_dom"/>
</dbReference>
<dbReference type="InterPro" id="IPR023828">
    <property type="entry name" value="Peptidase_S8_Ser-AS"/>
</dbReference>
<feature type="signal peptide" evidence="8">
    <location>
        <begin position="1"/>
        <end position="22"/>
    </location>
</feature>
<dbReference type="Gene3D" id="2.60.40.10">
    <property type="entry name" value="Immunoglobulins"/>
    <property type="match status" value="1"/>
</dbReference>
<dbReference type="InterPro" id="IPR023827">
    <property type="entry name" value="Peptidase_S8_Asp-AS"/>
</dbReference>
<dbReference type="InterPro" id="IPR022409">
    <property type="entry name" value="PKD/Chitinase_dom"/>
</dbReference>